<evidence type="ECO:0000256" key="1">
    <source>
        <dbReference type="SAM" id="Phobius"/>
    </source>
</evidence>
<keyword evidence="1" id="KW-0812">Transmembrane</keyword>
<feature type="transmembrane region" description="Helical" evidence="1">
    <location>
        <begin position="406"/>
        <end position="422"/>
    </location>
</feature>
<evidence type="ECO:0000313" key="3">
    <source>
        <dbReference type="Proteomes" id="UP001063698"/>
    </source>
</evidence>
<dbReference type="EMBL" id="CP006868">
    <property type="protein sequence ID" value="UXD21992.1"/>
    <property type="molecule type" value="Genomic_DNA"/>
</dbReference>
<name>A0A977PKG5_9CREN</name>
<feature type="transmembrane region" description="Helical" evidence="1">
    <location>
        <begin position="223"/>
        <end position="247"/>
    </location>
</feature>
<feature type="transmembrane region" description="Helical" evidence="1">
    <location>
        <begin position="308"/>
        <end position="333"/>
    </location>
</feature>
<feature type="transmembrane region" description="Helical" evidence="1">
    <location>
        <begin position="259"/>
        <end position="277"/>
    </location>
</feature>
<protein>
    <submittedName>
        <fullName evidence="2">Uncharacterized protein</fullName>
    </submittedName>
</protein>
<organism evidence="2 3">
    <name type="scientific">Ignicoccus pacificus DSM 13166</name>
    <dbReference type="NCBI Taxonomy" id="940294"/>
    <lineage>
        <taxon>Archaea</taxon>
        <taxon>Thermoproteota</taxon>
        <taxon>Thermoprotei</taxon>
        <taxon>Desulfurococcales</taxon>
        <taxon>Desulfurococcaceae</taxon>
        <taxon>Ignicoccus</taxon>
    </lineage>
</organism>
<feature type="transmembrane region" description="Helical" evidence="1">
    <location>
        <begin position="57"/>
        <end position="77"/>
    </location>
</feature>
<feature type="transmembrane region" description="Helical" evidence="1">
    <location>
        <begin position="122"/>
        <end position="145"/>
    </location>
</feature>
<accession>A0A977PKG5</accession>
<sequence length="644" mass="73326">MIAELLLYLLPAPLTQHHYDVLVFYYTVQLLLHGHNPYNVPSNAPWIYSNPVPYPQWFAYPPFSLLVWSALSLPLYILHILNIFTFRIVDKIVVVGSVFWIAKRAEELRKGSYKFIVFNPLFWFTTAIHGMPDSLATALFVEALYRLYKKEKNYWVFYSLSLVTKQITWLTLPAFVGYWLKERRLKEMILVTLLSIAIVLPFFGKPFIEDVLAFHGERPPASLGYTGVPLIAVAGDASTFHIANLVAPCFGKPMPKVGIGSYVLSAAFLGILIWSFFKSIRGNFIGSMALASLGFILFSKVVSPQNLLLPFVVFLFAGAPYKWLLLPSIFAMIVDLSMGTAYGPLGYLAEDVLNALGTSIVHIYRSLGSLRPLLNAPGLPALLAYHVTVVILIYFLVKNRLDIKKFLFLYLVYLVLVSTSVTQTQSTLHKVVEFKHLKVAVIWPWLNPYSGIKAGDFLWMKVDPKIYWEYTYPLALGEVRWLKTHGFNVVGLVYSPDREDLYEYVPWLFAISEEKMGFVWVLAVPKSYKDYINGWASYPPSTNLTRLLKKIYRLTPLYINSKINMVNRLLNNTITLGVCPLPYPQREGKALVFVIGNIPNVSYKDVILEELPNNATIINDFYKGHVYWGTPITPTKPEELPWGR</sequence>
<feature type="transmembrane region" description="Helical" evidence="1">
    <location>
        <begin position="157"/>
        <end position="179"/>
    </location>
</feature>
<feature type="transmembrane region" description="Helical" evidence="1">
    <location>
        <begin position="284"/>
        <end position="302"/>
    </location>
</feature>
<keyword evidence="1" id="KW-0472">Membrane</keyword>
<dbReference type="AlphaFoldDB" id="A0A977PKG5"/>
<dbReference type="Proteomes" id="UP001063698">
    <property type="component" value="Chromosome"/>
</dbReference>
<reference evidence="2" key="1">
    <citation type="submission" date="2013-11" db="EMBL/GenBank/DDBJ databases">
        <title>Comparative genomics of Ignicoccus.</title>
        <authorList>
            <person name="Podar M."/>
        </authorList>
    </citation>
    <scope>NUCLEOTIDE SEQUENCE</scope>
    <source>
        <strain evidence="2">DSM 13166</strain>
    </source>
</reference>
<keyword evidence="1" id="KW-1133">Transmembrane helix</keyword>
<evidence type="ECO:0000313" key="2">
    <source>
        <dbReference type="EMBL" id="UXD21992.1"/>
    </source>
</evidence>
<gene>
    <name evidence="2" type="ORF">IPA_00645</name>
</gene>
<dbReference type="KEGG" id="ipc:IPA_00645"/>
<keyword evidence="3" id="KW-1185">Reference proteome</keyword>
<feature type="transmembrane region" description="Helical" evidence="1">
    <location>
        <begin position="376"/>
        <end position="397"/>
    </location>
</feature>
<feature type="transmembrane region" description="Helical" evidence="1">
    <location>
        <begin position="185"/>
        <end position="203"/>
    </location>
</feature>
<proteinExistence type="predicted"/>